<accession>A0A8J2KB94</accession>
<name>A0A8J2KB94_9HEXA</name>
<organism evidence="1 2">
    <name type="scientific">Allacma fusca</name>
    <dbReference type="NCBI Taxonomy" id="39272"/>
    <lineage>
        <taxon>Eukaryota</taxon>
        <taxon>Metazoa</taxon>
        <taxon>Ecdysozoa</taxon>
        <taxon>Arthropoda</taxon>
        <taxon>Hexapoda</taxon>
        <taxon>Collembola</taxon>
        <taxon>Symphypleona</taxon>
        <taxon>Sminthuridae</taxon>
        <taxon>Allacma</taxon>
    </lineage>
</organism>
<keyword evidence="2" id="KW-1185">Reference proteome</keyword>
<dbReference type="AlphaFoldDB" id="A0A8J2KB94"/>
<sequence>PPICLAAAPMTKKFSQLKTN</sequence>
<proteinExistence type="predicted"/>
<reference evidence="1" key="1">
    <citation type="submission" date="2021-06" db="EMBL/GenBank/DDBJ databases">
        <authorList>
            <person name="Hodson N. C."/>
            <person name="Mongue J. A."/>
            <person name="Jaron S. K."/>
        </authorList>
    </citation>
    <scope>NUCLEOTIDE SEQUENCE</scope>
</reference>
<gene>
    <name evidence="1" type="ORF">AFUS01_LOCUS11843</name>
</gene>
<dbReference type="EMBL" id="CAJVCH010092020">
    <property type="protein sequence ID" value="CAG7722724.1"/>
    <property type="molecule type" value="Genomic_DNA"/>
</dbReference>
<comment type="caution">
    <text evidence="1">The sequence shown here is derived from an EMBL/GenBank/DDBJ whole genome shotgun (WGS) entry which is preliminary data.</text>
</comment>
<evidence type="ECO:0000313" key="2">
    <source>
        <dbReference type="Proteomes" id="UP000708208"/>
    </source>
</evidence>
<dbReference type="Proteomes" id="UP000708208">
    <property type="component" value="Unassembled WGS sequence"/>
</dbReference>
<feature type="non-terminal residue" evidence="1">
    <location>
        <position position="1"/>
    </location>
</feature>
<evidence type="ECO:0000313" key="1">
    <source>
        <dbReference type="EMBL" id="CAG7722724.1"/>
    </source>
</evidence>
<protein>
    <submittedName>
        <fullName evidence="1">Uncharacterized protein</fullName>
    </submittedName>
</protein>